<protein>
    <submittedName>
        <fullName evidence="2">Uncharacterized protein</fullName>
    </submittedName>
</protein>
<name>A0ABR4BXT3_9HELO</name>
<feature type="compositionally biased region" description="Acidic residues" evidence="1">
    <location>
        <begin position="629"/>
        <end position="639"/>
    </location>
</feature>
<feature type="compositionally biased region" description="Basic and acidic residues" evidence="1">
    <location>
        <begin position="55"/>
        <end position="64"/>
    </location>
</feature>
<feature type="compositionally biased region" description="Basic and acidic residues" evidence="1">
    <location>
        <begin position="640"/>
        <end position="656"/>
    </location>
</feature>
<comment type="caution">
    <text evidence="2">The sequence shown here is derived from an EMBL/GenBank/DDBJ whole genome shotgun (WGS) entry which is preliminary data.</text>
</comment>
<dbReference type="InterPro" id="IPR027796">
    <property type="entry name" value="OTT_1508_deam-like"/>
</dbReference>
<keyword evidence="3" id="KW-1185">Reference proteome</keyword>
<dbReference type="Proteomes" id="UP001595075">
    <property type="component" value="Unassembled WGS sequence"/>
</dbReference>
<gene>
    <name evidence="2" type="ORF">VTL71DRAFT_6686</name>
</gene>
<sequence length="716" mass="79815">MPKGKNYQRQMAHKPVHRELRPPTDDTKAVHGVAFAIEKVQLGSVQATPSAQNIRSRDAKDKVRNAPSGSKLDTRAQIYQSNRTFAQSLHKTSAADSNQRMIGNTRESDRQPDSVTSISDPTNPRTKGRTASSRANLKSQFPKAGSSSFKPRSMSAPTISTPEHDKRNNSPIEFDQAVDLRFKVKRRFYEPLVLLSVLGRNRGSRLDEEATLQEDLETSSLDTVRLRRCFIRSLAYLCDYEKGGDRATAVALESTPQGVVFWLASNRCPDGMSDGGRDRVLEFLDSILGSLEGLQHSKMDLIIEELFLAAIKFSGKRIGEYIFILGREVQWALKFLATSDDERDKDLLKWLSSLLPVLQSPVDACRLCYEIRHSNELQSLQLKASPDTSLADHFQKLRHSIGRLGHSMKAIKAIVVAAVHMPRLLDGFQIRREKSSHSSKPPLVGKLPTLAEIVGRMSSNSDETTRYRESLLEMDQKFDLNLEMKLRDKCSATTWKPRVHAELLLLDLFWTGKLEFVDGDRYIGCSKAACYCCHLYIQSHPGNFVAPAGHNNLWINWRVPDLRDQSTAAIKAREAILGKMLVKIRSAVFTQIDELRRPAKGKADSFTEISSVQAEFRSRQLERVRESDVESELESEAGFESDHFDLLGDDGESKIADEDDWPVVASSSIDKRAEISSSGSTSSDEVGPTIFGDIVEPSDGSGGDESDDGGVLLANF</sequence>
<dbReference type="Pfam" id="PF14441">
    <property type="entry name" value="OTT_1508_deam"/>
    <property type="match status" value="1"/>
</dbReference>
<dbReference type="PANTHER" id="PTHR42037">
    <property type="match status" value="1"/>
</dbReference>
<feature type="region of interest" description="Disordered" evidence="1">
    <location>
        <begin position="1"/>
        <end position="27"/>
    </location>
</feature>
<feature type="region of interest" description="Disordered" evidence="1">
    <location>
        <begin position="627"/>
        <end position="716"/>
    </location>
</feature>
<organism evidence="2 3">
    <name type="scientific">Oculimacula yallundae</name>
    <dbReference type="NCBI Taxonomy" id="86028"/>
    <lineage>
        <taxon>Eukaryota</taxon>
        <taxon>Fungi</taxon>
        <taxon>Dikarya</taxon>
        <taxon>Ascomycota</taxon>
        <taxon>Pezizomycotina</taxon>
        <taxon>Leotiomycetes</taxon>
        <taxon>Helotiales</taxon>
        <taxon>Ploettnerulaceae</taxon>
        <taxon>Oculimacula</taxon>
    </lineage>
</organism>
<feature type="region of interest" description="Disordered" evidence="1">
    <location>
        <begin position="45"/>
        <end position="170"/>
    </location>
</feature>
<evidence type="ECO:0000313" key="3">
    <source>
        <dbReference type="Proteomes" id="UP001595075"/>
    </source>
</evidence>
<dbReference type="PANTHER" id="PTHR42037:SF1">
    <property type="match status" value="1"/>
</dbReference>
<evidence type="ECO:0000256" key="1">
    <source>
        <dbReference type="SAM" id="MobiDB-lite"/>
    </source>
</evidence>
<reference evidence="2 3" key="1">
    <citation type="journal article" date="2024" name="Commun. Biol.">
        <title>Comparative genomic analysis of thermophilic fungi reveals convergent evolutionary adaptations and gene losses.</title>
        <authorList>
            <person name="Steindorff A.S."/>
            <person name="Aguilar-Pontes M.V."/>
            <person name="Robinson A.J."/>
            <person name="Andreopoulos B."/>
            <person name="LaButti K."/>
            <person name="Kuo A."/>
            <person name="Mondo S."/>
            <person name="Riley R."/>
            <person name="Otillar R."/>
            <person name="Haridas S."/>
            <person name="Lipzen A."/>
            <person name="Grimwood J."/>
            <person name="Schmutz J."/>
            <person name="Clum A."/>
            <person name="Reid I.D."/>
            <person name="Moisan M.C."/>
            <person name="Butler G."/>
            <person name="Nguyen T.T.M."/>
            <person name="Dewar K."/>
            <person name="Conant G."/>
            <person name="Drula E."/>
            <person name="Henrissat B."/>
            <person name="Hansel C."/>
            <person name="Singer S."/>
            <person name="Hutchinson M.I."/>
            <person name="de Vries R.P."/>
            <person name="Natvig D.O."/>
            <person name="Powell A.J."/>
            <person name="Tsang A."/>
            <person name="Grigoriev I.V."/>
        </authorList>
    </citation>
    <scope>NUCLEOTIDE SEQUENCE [LARGE SCALE GENOMIC DNA]</scope>
    <source>
        <strain evidence="2 3">CBS 494.80</strain>
    </source>
</reference>
<feature type="compositionally biased region" description="Basic and acidic residues" evidence="1">
    <location>
        <begin position="17"/>
        <end position="27"/>
    </location>
</feature>
<evidence type="ECO:0000313" key="2">
    <source>
        <dbReference type="EMBL" id="KAL2062420.1"/>
    </source>
</evidence>
<feature type="compositionally biased region" description="Polar residues" evidence="1">
    <location>
        <begin position="45"/>
        <end position="54"/>
    </location>
</feature>
<accession>A0ABR4BXT3</accession>
<feature type="compositionally biased region" description="Polar residues" evidence="1">
    <location>
        <begin position="113"/>
        <end position="161"/>
    </location>
</feature>
<proteinExistence type="predicted"/>
<dbReference type="EMBL" id="JAZHXI010000017">
    <property type="protein sequence ID" value="KAL2062420.1"/>
    <property type="molecule type" value="Genomic_DNA"/>
</dbReference>
<feature type="compositionally biased region" description="Polar residues" evidence="1">
    <location>
        <begin position="77"/>
        <end position="102"/>
    </location>
</feature>